<dbReference type="PROSITE" id="PS51257">
    <property type="entry name" value="PROKAR_LIPOPROTEIN"/>
    <property type="match status" value="1"/>
</dbReference>
<dbReference type="Proteomes" id="UP001145087">
    <property type="component" value="Unassembled WGS sequence"/>
</dbReference>
<keyword evidence="1" id="KW-0732">Signal</keyword>
<evidence type="ECO:0000313" key="3">
    <source>
        <dbReference type="Proteomes" id="UP001145087"/>
    </source>
</evidence>
<evidence type="ECO:0000313" key="2">
    <source>
        <dbReference type="EMBL" id="MCY1721175.1"/>
    </source>
</evidence>
<gene>
    <name evidence="2" type="ORF">OU798_12525</name>
</gene>
<keyword evidence="3" id="KW-1185">Reference proteome</keyword>
<accession>A0A9X3FDU3</accession>
<name>A0A9X3FDU3_9BACT</name>
<reference evidence="2" key="1">
    <citation type="submission" date="2022-11" db="EMBL/GenBank/DDBJ databases">
        <title>Marilongibacter aestuarii gen. nov., sp. nov., isolated from tidal flat sediment.</title>
        <authorList>
            <person name="Jiayan W."/>
        </authorList>
    </citation>
    <scope>NUCLEOTIDE SEQUENCE</scope>
    <source>
        <strain evidence="2">Z1-6</strain>
    </source>
</reference>
<protein>
    <submittedName>
        <fullName evidence="2">DUF4837 family protein</fullName>
    </submittedName>
</protein>
<organism evidence="2 3">
    <name type="scientific">Draconibacterium aestuarii</name>
    <dbReference type="NCBI Taxonomy" id="2998507"/>
    <lineage>
        <taxon>Bacteria</taxon>
        <taxon>Pseudomonadati</taxon>
        <taxon>Bacteroidota</taxon>
        <taxon>Bacteroidia</taxon>
        <taxon>Marinilabiliales</taxon>
        <taxon>Prolixibacteraceae</taxon>
        <taxon>Draconibacterium</taxon>
    </lineage>
</organism>
<evidence type="ECO:0000256" key="1">
    <source>
        <dbReference type="SAM" id="SignalP"/>
    </source>
</evidence>
<dbReference type="Pfam" id="PF16125">
    <property type="entry name" value="DUF4837"/>
    <property type="match status" value="1"/>
</dbReference>
<proteinExistence type="predicted"/>
<dbReference type="EMBL" id="JAPOHD010000027">
    <property type="protein sequence ID" value="MCY1721175.1"/>
    <property type="molecule type" value="Genomic_DNA"/>
</dbReference>
<comment type="caution">
    <text evidence="2">The sequence shown here is derived from an EMBL/GenBank/DDBJ whole genome shotgun (WGS) entry which is preliminary data.</text>
</comment>
<dbReference type="InterPro" id="IPR032286">
    <property type="entry name" value="DUF4837"/>
</dbReference>
<dbReference type="AlphaFoldDB" id="A0A9X3FDU3"/>
<sequence>MKIKFNQLLVVVVTAMFLFSCGSNSTQMRKNITGKAGELVVVISKDAWDATPGKVIRETLAQSHVALPQDEPLFDVINIPHAAFKDIFKSTRNIIQTNISADVAEPGISFTDDVWAYPQATVQIKAKNHAQFTDIFDENREKILSYFLLAEKKRITMNYKKIYEKGVYNVLDKDFNVTMKVPPGFVIAIQKKDFLWFKYETPEISQGIIVYTYPYVSDSAFTVNYQLPIRDSLLKSHVPGPLDGSYMTTEKQFEQVFNVFKHNGNYATEMRGLWKVKNDFMGGPYIAISELDAANQRVVNAYAYVYAPSKNKRNYLRQVEAMIYSLKLNNQKDNDKLNKQSDFDVQVEG</sequence>
<feature type="chain" id="PRO_5040724165" evidence="1">
    <location>
        <begin position="26"/>
        <end position="349"/>
    </location>
</feature>
<dbReference type="RefSeq" id="WP_343333507.1">
    <property type="nucleotide sequence ID" value="NZ_JAPOHD010000027.1"/>
</dbReference>
<feature type="signal peptide" evidence="1">
    <location>
        <begin position="1"/>
        <end position="25"/>
    </location>
</feature>